<keyword evidence="3" id="KW-1185">Reference proteome</keyword>
<dbReference type="Ensembl" id="ENSFHET00000018764.1">
    <property type="protein sequence ID" value="ENSFHEP00000028796.1"/>
    <property type="gene ID" value="ENSFHEG00000013133.1"/>
</dbReference>
<feature type="transmembrane region" description="Helical" evidence="1">
    <location>
        <begin position="68"/>
        <end position="86"/>
    </location>
</feature>
<keyword evidence="1" id="KW-0812">Transmembrane</keyword>
<keyword evidence="1" id="KW-1133">Transmembrane helix</keyword>
<accession>A0A3Q2QMP3</accession>
<sequence>DQKDAAFNCIKSKLDGLKQQKQKDWGPPFQQPPILSGKYVFGGTIGQASKFGPGTITNWSHTVFMKQALTLMLLFLPCCPIYLILFH</sequence>
<organism evidence="2 3">
    <name type="scientific">Fundulus heteroclitus</name>
    <name type="common">Killifish</name>
    <name type="synonym">Mummichog</name>
    <dbReference type="NCBI Taxonomy" id="8078"/>
    <lineage>
        <taxon>Eukaryota</taxon>
        <taxon>Metazoa</taxon>
        <taxon>Chordata</taxon>
        <taxon>Craniata</taxon>
        <taxon>Vertebrata</taxon>
        <taxon>Euteleostomi</taxon>
        <taxon>Actinopterygii</taxon>
        <taxon>Neopterygii</taxon>
        <taxon>Teleostei</taxon>
        <taxon>Neoteleostei</taxon>
        <taxon>Acanthomorphata</taxon>
        <taxon>Ovalentaria</taxon>
        <taxon>Atherinomorphae</taxon>
        <taxon>Cyprinodontiformes</taxon>
        <taxon>Fundulidae</taxon>
        <taxon>Fundulus</taxon>
    </lineage>
</organism>
<evidence type="ECO:0000313" key="3">
    <source>
        <dbReference type="Proteomes" id="UP000265000"/>
    </source>
</evidence>
<proteinExistence type="predicted"/>
<reference evidence="2" key="2">
    <citation type="submission" date="2025-09" db="UniProtKB">
        <authorList>
            <consortium name="Ensembl"/>
        </authorList>
    </citation>
    <scope>IDENTIFICATION</scope>
</reference>
<reference evidence="2" key="1">
    <citation type="submission" date="2025-08" db="UniProtKB">
        <authorList>
            <consortium name="Ensembl"/>
        </authorList>
    </citation>
    <scope>IDENTIFICATION</scope>
</reference>
<evidence type="ECO:0000313" key="2">
    <source>
        <dbReference type="Ensembl" id="ENSFHEP00000028796.1"/>
    </source>
</evidence>
<protein>
    <submittedName>
        <fullName evidence="2">Uncharacterized protein</fullName>
    </submittedName>
</protein>
<name>A0A3Q2QMP3_FUNHE</name>
<keyword evidence="1" id="KW-0472">Membrane</keyword>
<dbReference type="Proteomes" id="UP000265000">
    <property type="component" value="Unplaced"/>
</dbReference>
<evidence type="ECO:0000256" key="1">
    <source>
        <dbReference type="SAM" id="Phobius"/>
    </source>
</evidence>
<dbReference type="AlphaFoldDB" id="A0A3Q2QMP3"/>